<dbReference type="Pfam" id="PF01926">
    <property type="entry name" value="MMR_HSR1"/>
    <property type="match status" value="1"/>
</dbReference>
<dbReference type="GO" id="GO:0002098">
    <property type="term" value="P:tRNA wobble uridine modification"/>
    <property type="evidence" value="ECO:0007669"/>
    <property type="project" value="TreeGrafter"/>
</dbReference>
<organism evidence="1 2">
    <name type="scientific">Macrococcoides caseolyticum</name>
    <dbReference type="NCBI Taxonomy" id="69966"/>
    <lineage>
        <taxon>Bacteria</taxon>
        <taxon>Bacillati</taxon>
        <taxon>Bacillota</taxon>
        <taxon>Bacilli</taxon>
        <taxon>Bacillales</taxon>
        <taxon>Staphylococcaceae</taxon>
        <taxon>Macrococcoides</taxon>
    </lineage>
</organism>
<gene>
    <name evidence="1" type="ORF">CW686_07420</name>
</gene>
<protein>
    <submittedName>
        <fullName evidence="1">Uncharacterized protein</fullName>
    </submittedName>
</protein>
<dbReference type="GO" id="GO:0030488">
    <property type="term" value="P:tRNA methylation"/>
    <property type="evidence" value="ECO:0007669"/>
    <property type="project" value="TreeGrafter"/>
</dbReference>
<comment type="caution">
    <text evidence="1">The sequence shown here is derived from an EMBL/GenBank/DDBJ whole genome shotgun (WGS) entry which is preliminary data.</text>
</comment>
<dbReference type="CDD" id="cd00882">
    <property type="entry name" value="Ras_like_GTPase"/>
    <property type="match status" value="1"/>
</dbReference>
<reference evidence="1 2" key="1">
    <citation type="submission" date="2017-12" db="EMBL/GenBank/DDBJ databases">
        <title>Genomics of Macrococcus caseolyticus.</title>
        <authorList>
            <person name="MacFadyen A.C."/>
            <person name="Paterson G.K."/>
        </authorList>
    </citation>
    <scope>NUCLEOTIDE SEQUENCE [LARGE SCALE GENOMIC DNA]</scope>
    <source>
        <strain evidence="1 2">5788_EF188</strain>
    </source>
</reference>
<dbReference type="EMBL" id="PIXC01000014">
    <property type="protein sequence ID" value="PKE26021.1"/>
    <property type="molecule type" value="Genomic_DNA"/>
</dbReference>
<dbReference type="InterPro" id="IPR006073">
    <property type="entry name" value="GTP-bd"/>
</dbReference>
<dbReference type="PANTHER" id="PTHR42714">
    <property type="entry name" value="TRNA MODIFICATION GTPASE GTPBP3"/>
    <property type="match status" value="1"/>
</dbReference>
<dbReference type="Proteomes" id="UP000233482">
    <property type="component" value="Unassembled WGS sequence"/>
</dbReference>
<dbReference type="Gene3D" id="3.40.50.300">
    <property type="entry name" value="P-loop containing nucleotide triphosphate hydrolases"/>
    <property type="match status" value="1"/>
</dbReference>
<dbReference type="InterPro" id="IPR027417">
    <property type="entry name" value="P-loop_NTPase"/>
</dbReference>
<proteinExistence type="predicted"/>
<sequence length="350" mass="40591">MMDKHPLIRAYTTFVRNRSNDKIGVIGQPDAGKSALINLLCESKAYISVQTDATLNTKTYAYNDYGFLVDFPGVGTEVMTVKKYKKIIQNININHYLYVFSSKIKAVDIEIIKYLAKQGKDITFIYNKVDTLIDVQGEDNKDALVRDKDVELNVMMKEIINKKQSYIFTSVVDHTGIDSLKQALDEIFMFEEALFINRFQDDKYKESYLNYKVQSAFPKLFTPSFKIILLKARYKSLERTIMSHFKIQEDDIIEHAQKWITIQGFIDGFEQQRSDEKMNKAMEFAKIVQLLRTSFKIKSVNPISMVVTSILEVGINNAFPVFQAISKYMNEIRQIADDMIVEEQKIYKQQ</sequence>
<dbReference type="GO" id="GO:0005525">
    <property type="term" value="F:GTP binding"/>
    <property type="evidence" value="ECO:0007669"/>
    <property type="project" value="InterPro"/>
</dbReference>
<dbReference type="AlphaFoldDB" id="A0A2N0VS29"/>
<dbReference type="GO" id="GO:0005737">
    <property type="term" value="C:cytoplasm"/>
    <property type="evidence" value="ECO:0007669"/>
    <property type="project" value="TreeGrafter"/>
</dbReference>
<name>A0A2N0VS29_9STAP</name>
<dbReference type="RefSeq" id="WP_083754241.1">
    <property type="nucleotide sequence ID" value="NZ_CABFNV010000003.1"/>
</dbReference>
<accession>A0A2N0VS29</accession>
<dbReference type="SUPFAM" id="SSF52540">
    <property type="entry name" value="P-loop containing nucleoside triphosphate hydrolases"/>
    <property type="match status" value="1"/>
</dbReference>
<evidence type="ECO:0000313" key="1">
    <source>
        <dbReference type="EMBL" id="PKE26021.1"/>
    </source>
</evidence>
<evidence type="ECO:0000313" key="2">
    <source>
        <dbReference type="Proteomes" id="UP000233482"/>
    </source>
</evidence>
<dbReference type="PANTHER" id="PTHR42714:SF2">
    <property type="entry name" value="TRNA MODIFICATION GTPASE GTPBP3, MITOCHONDRIAL"/>
    <property type="match status" value="1"/>
</dbReference>